<dbReference type="GO" id="GO:0006629">
    <property type="term" value="P:lipid metabolic process"/>
    <property type="evidence" value="ECO:0007669"/>
    <property type="project" value="TreeGrafter"/>
</dbReference>
<dbReference type="Gene3D" id="2.40.128.20">
    <property type="match status" value="1"/>
</dbReference>
<sequence>MFYSIFLLSIIFGSSLGQLVIPKFPQQTSISNFDAAKYLGDWYEVLRMPNNYDKDDKCSIINISPSSASIIGMNPVTGIYRRITAGGKQRGNSSVFDFEYPIDEPVDFGVMTISVINYERFAVKTIIEPHKNFVFKEYVWILSRTTTLSREDYECAMNVLKNDGFPVDKLVHVDQCDCPRREYNY</sequence>
<dbReference type="InterPro" id="IPR022272">
    <property type="entry name" value="Lipocalin_CS"/>
</dbReference>
<evidence type="ECO:0000313" key="5">
    <source>
        <dbReference type="Proteomes" id="UP000639338"/>
    </source>
</evidence>
<comment type="similarity">
    <text evidence="1 2">Belongs to the calycin superfamily. Lipocalin family.</text>
</comment>
<feature type="domain" description="Lipocalin/cytosolic fatty-acid binding" evidence="3">
    <location>
        <begin position="136"/>
        <end position="175"/>
    </location>
</feature>
<dbReference type="Proteomes" id="UP000639338">
    <property type="component" value="Unassembled WGS sequence"/>
</dbReference>
<evidence type="ECO:0000256" key="1">
    <source>
        <dbReference type="ARBA" id="ARBA00006889"/>
    </source>
</evidence>
<dbReference type="PANTHER" id="PTHR10612:SF34">
    <property type="entry name" value="APOLIPOPROTEIN D"/>
    <property type="match status" value="1"/>
</dbReference>
<gene>
    <name evidence="4" type="ORF">HCN44_008581</name>
</gene>
<evidence type="ECO:0000259" key="3">
    <source>
        <dbReference type="Pfam" id="PF08212"/>
    </source>
</evidence>
<dbReference type="OrthoDB" id="565904at2759"/>
<name>A0A834XN88_APHGI</name>
<proteinExistence type="inferred from homology"/>
<dbReference type="SUPFAM" id="SSF50814">
    <property type="entry name" value="Lipocalins"/>
    <property type="match status" value="1"/>
</dbReference>
<dbReference type="EMBL" id="JACMRX010000005">
    <property type="protein sequence ID" value="KAF7989907.1"/>
    <property type="molecule type" value="Genomic_DNA"/>
</dbReference>
<protein>
    <recommendedName>
        <fullName evidence="3">Lipocalin/cytosolic fatty-acid binding domain-containing protein</fullName>
    </recommendedName>
</protein>
<dbReference type="PANTHER" id="PTHR10612">
    <property type="entry name" value="APOLIPOPROTEIN D"/>
    <property type="match status" value="1"/>
</dbReference>
<keyword evidence="5" id="KW-1185">Reference proteome</keyword>
<dbReference type="InterPro" id="IPR002446">
    <property type="entry name" value="Lipocalin_bac"/>
</dbReference>
<organism evidence="4 5">
    <name type="scientific">Aphidius gifuensis</name>
    <name type="common">Parasitoid wasp</name>
    <dbReference type="NCBI Taxonomy" id="684658"/>
    <lineage>
        <taxon>Eukaryota</taxon>
        <taxon>Metazoa</taxon>
        <taxon>Ecdysozoa</taxon>
        <taxon>Arthropoda</taxon>
        <taxon>Hexapoda</taxon>
        <taxon>Insecta</taxon>
        <taxon>Pterygota</taxon>
        <taxon>Neoptera</taxon>
        <taxon>Endopterygota</taxon>
        <taxon>Hymenoptera</taxon>
        <taxon>Apocrita</taxon>
        <taxon>Ichneumonoidea</taxon>
        <taxon>Braconidae</taxon>
        <taxon>Aphidiinae</taxon>
        <taxon>Aphidius</taxon>
    </lineage>
</organism>
<accession>A0A834XN88</accession>
<dbReference type="PIRSF" id="PIRSF036893">
    <property type="entry name" value="Lipocalin_ApoD"/>
    <property type="match status" value="1"/>
</dbReference>
<dbReference type="InterPro" id="IPR000566">
    <property type="entry name" value="Lipocln_cytosolic_FA-bd_dom"/>
</dbReference>
<dbReference type="PROSITE" id="PS00213">
    <property type="entry name" value="LIPOCALIN"/>
    <property type="match status" value="1"/>
</dbReference>
<evidence type="ECO:0000313" key="4">
    <source>
        <dbReference type="EMBL" id="KAF7989907.1"/>
    </source>
</evidence>
<dbReference type="InterPro" id="IPR012674">
    <property type="entry name" value="Calycin"/>
</dbReference>
<evidence type="ECO:0000256" key="2">
    <source>
        <dbReference type="PIRNR" id="PIRNR036893"/>
    </source>
</evidence>
<dbReference type="GO" id="GO:0005737">
    <property type="term" value="C:cytoplasm"/>
    <property type="evidence" value="ECO:0007669"/>
    <property type="project" value="TreeGrafter"/>
</dbReference>
<feature type="signal peptide" evidence="2">
    <location>
        <begin position="1"/>
        <end position="17"/>
    </location>
</feature>
<dbReference type="PRINTS" id="PR01171">
    <property type="entry name" value="BCTLIPOCALIN"/>
</dbReference>
<comment type="caution">
    <text evidence="4">The sequence shown here is derived from an EMBL/GenBank/DDBJ whole genome shotgun (WGS) entry which is preliminary data.</text>
</comment>
<dbReference type="InterPro" id="IPR022271">
    <property type="entry name" value="Lipocalin_ApoD"/>
</dbReference>
<dbReference type="AlphaFoldDB" id="A0A834XN88"/>
<dbReference type="Pfam" id="PF08212">
    <property type="entry name" value="Lipocalin_2"/>
    <property type="match status" value="1"/>
</dbReference>
<reference evidence="4 5" key="1">
    <citation type="submission" date="2020-08" db="EMBL/GenBank/DDBJ databases">
        <title>Aphidius gifuensis genome sequencing and assembly.</title>
        <authorList>
            <person name="Du Z."/>
        </authorList>
    </citation>
    <scope>NUCLEOTIDE SEQUENCE [LARGE SCALE GENOMIC DNA]</scope>
    <source>
        <strain evidence="4">YNYX2018</strain>
        <tissue evidence="4">Adults</tissue>
    </source>
</reference>
<dbReference type="GO" id="GO:0000302">
    <property type="term" value="P:response to reactive oxygen species"/>
    <property type="evidence" value="ECO:0007669"/>
    <property type="project" value="TreeGrafter"/>
</dbReference>
<feature type="chain" id="PRO_5033202467" description="Lipocalin/cytosolic fatty-acid binding domain-containing protein" evidence="2">
    <location>
        <begin position="18"/>
        <end position="185"/>
    </location>
</feature>
<keyword evidence="2" id="KW-0732">Signal</keyword>